<dbReference type="HAMAP" id="MF_02126">
    <property type="entry name" value="RF_methyltr_PrmC"/>
    <property type="match status" value="1"/>
</dbReference>
<comment type="catalytic activity">
    <reaction evidence="4">
        <text>L-glutaminyl-[peptide chain release factor] + S-adenosyl-L-methionine = N(5)-methyl-L-glutaminyl-[peptide chain release factor] + S-adenosyl-L-homocysteine + H(+)</text>
        <dbReference type="Rhea" id="RHEA:42896"/>
        <dbReference type="Rhea" id="RHEA-COMP:10271"/>
        <dbReference type="Rhea" id="RHEA-COMP:10272"/>
        <dbReference type="ChEBI" id="CHEBI:15378"/>
        <dbReference type="ChEBI" id="CHEBI:30011"/>
        <dbReference type="ChEBI" id="CHEBI:57856"/>
        <dbReference type="ChEBI" id="CHEBI:59789"/>
        <dbReference type="ChEBI" id="CHEBI:61891"/>
        <dbReference type="EC" id="2.1.1.297"/>
    </reaction>
</comment>
<evidence type="ECO:0000256" key="2">
    <source>
        <dbReference type="ARBA" id="ARBA00022679"/>
    </source>
</evidence>
<dbReference type="AlphaFoldDB" id="A0A0P7XQS2"/>
<dbReference type="Pfam" id="PF13847">
    <property type="entry name" value="Methyltransf_31"/>
    <property type="match status" value="1"/>
</dbReference>
<dbReference type="Proteomes" id="UP000050497">
    <property type="component" value="Unassembled WGS sequence"/>
</dbReference>
<dbReference type="EMBL" id="FMBM01000002">
    <property type="protein sequence ID" value="SCC80866.1"/>
    <property type="molecule type" value="Genomic_DNA"/>
</dbReference>
<dbReference type="InterPro" id="IPR002052">
    <property type="entry name" value="DNA_methylase_N6_adenine_CS"/>
</dbReference>
<dbReference type="InterPro" id="IPR029063">
    <property type="entry name" value="SAM-dependent_MTases_sf"/>
</dbReference>
<reference evidence="7 9" key="1">
    <citation type="submission" date="2015-09" db="EMBL/GenBank/DDBJ databases">
        <title>Identification and resolution of microdiversity through metagenomic sequencing of parallel consortia.</title>
        <authorList>
            <person name="Nelson W.C."/>
            <person name="Romine M.F."/>
            <person name="Lindemann S.R."/>
        </authorList>
    </citation>
    <scope>NUCLEOTIDE SEQUENCE [LARGE SCALE GENOMIC DNA]</scope>
    <source>
        <strain evidence="7">HL-109</strain>
    </source>
</reference>
<dbReference type="SUPFAM" id="SSF53335">
    <property type="entry name" value="S-adenosyl-L-methionine-dependent methyltransferases"/>
    <property type="match status" value="1"/>
</dbReference>
<dbReference type="Gene3D" id="1.10.8.10">
    <property type="entry name" value="DNA helicase RuvA subunit, C-terminal domain"/>
    <property type="match status" value="1"/>
</dbReference>
<dbReference type="Pfam" id="PF17827">
    <property type="entry name" value="PrmC_N"/>
    <property type="match status" value="1"/>
</dbReference>
<dbReference type="InterPro" id="IPR050320">
    <property type="entry name" value="N5-glutamine_MTase"/>
</dbReference>
<dbReference type="PANTHER" id="PTHR18895">
    <property type="entry name" value="HEMK METHYLTRANSFERASE"/>
    <property type="match status" value="1"/>
</dbReference>
<evidence type="ECO:0000313" key="7">
    <source>
        <dbReference type="EMBL" id="KPQ09943.1"/>
    </source>
</evidence>
<keyword evidence="2 4" id="KW-0808">Transferase</keyword>
<dbReference type="InterPro" id="IPR004556">
    <property type="entry name" value="HemK-like"/>
</dbReference>
<feature type="binding site" evidence="4">
    <location>
        <position position="151"/>
    </location>
    <ligand>
        <name>S-adenosyl-L-methionine</name>
        <dbReference type="ChEBI" id="CHEBI:59789"/>
    </ligand>
</feature>
<dbReference type="RefSeq" id="WP_074444682.1">
    <property type="nucleotide sequence ID" value="NZ_FMBM01000002.1"/>
</dbReference>
<evidence type="ECO:0000259" key="5">
    <source>
        <dbReference type="Pfam" id="PF13847"/>
    </source>
</evidence>
<dbReference type="CDD" id="cd02440">
    <property type="entry name" value="AdoMet_MTases"/>
    <property type="match status" value="1"/>
</dbReference>
<dbReference type="Gene3D" id="3.40.50.150">
    <property type="entry name" value="Vaccinia Virus protein VP39"/>
    <property type="match status" value="1"/>
</dbReference>
<sequence length="296" mass="30770">MMAIAPGTGMAQALRAARAALSVPGIEDPALDARILLMEATGCDATALARDPQAPIDAVAAARLGAWIARRAAGEPVWRILGYREFRGLRFALTPDTLEPRPDTEALVELALRQATPDARKKRFLDLGTGSGCILLALLSESPDAFGVGSDCAHAALVTARANARALGLADRAAFIQADWAAPFALATPDGGGGFDLIVSNPPYIPSAEIAGLAREVSGFDPHKALDGGDDGLGPYPSICRAAMQILRPGAALVLEHGHDQERAVRGIAESVGLVFAGSERDLGGVLRAQAFTRPV</sequence>
<gene>
    <name evidence="7" type="primary">hemK</name>
    <name evidence="4" type="synonym">prmC</name>
    <name evidence="8" type="ORF">GA0071312_1794</name>
    <name evidence="7" type="ORF">HLUCCO17_12620</name>
</gene>
<dbReference type="PATRIC" id="fig|1653334.4.peg.99"/>
<dbReference type="GO" id="GO:0102559">
    <property type="term" value="F:peptide chain release factor N(5)-glutamine methyltransferase activity"/>
    <property type="evidence" value="ECO:0007669"/>
    <property type="project" value="UniProtKB-EC"/>
</dbReference>
<dbReference type="EC" id="2.1.1.297" evidence="4"/>
<feature type="domain" description="Methyltransferase" evidence="5">
    <location>
        <begin position="121"/>
        <end position="202"/>
    </location>
</feature>
<feature type="binding site" evidence="4">
    <location>
        <begin position="128"/>
        <end position="132"/>
    </location>
    <ligand>
        <name>S-adenosyl-L-methionine</name>
        <dbReference type="ChEBI" id="CHEBI:59789"/>
    </ligand>
</feature>
<organism evidence="7 9">
    <name type="scientific">Saliniramus fredricksonii</name>
    <dbReference type="NCBI Taxonomy" id="1653334"/>
    <lineage>
        <taxon>Bacteria</taxon>
        <taxon>Pseudomonadati</taxon>
        <taxon>Pseudomonadota</taxon>
        <taxon>Alphaproteobacteria</taxon>
        <taxon>Hyphomicrobiales</taxon>
        <taxon>Salinarimonadaceae</taxon>
        <taxon>Saliniramus</taxon>
    </lineage>
</organism>
<dbReference type="InterPro" id="IPR019874">
    <property type="entry name" value="RF_methyltr_PrmC"/>
</dbReference>
<dbReference type="STRING" id="1653334.GA0071312_1794"/>
<dbReference type="GO" id="GO:0003676">
    <property type="term" value="F:nucleic acid binding"/>
    <property type="evidence" value="ECO:0007669"/>
    <property type="project" value="InterPro"/>
</dbReference>
<dbReference type="EMBL" id="LJSX01000020">
    <property type="protein sequence ID" value="KPQ09943.1"/>
    <property type="molecule type" value="Genomic_DNA"/>
</dbReference>
<proteinExistence type="inferred from homology"/>
<feature type="binding site" evidence="4">
    <location>
        <position position="201"/>
    </location>
    <ligand>
        <name>S-adenosyl-L-methionine</name>
        <dbReference type="ChEBI" id="CHEBI:59789"/>
    </ligand>
</feature>
<evidence type="ECO:0000256" key="1">
    <source>
        <dbReference type="ARBA" id="ARBA00022603"/>
    </source>
</evidence>
<feature type="binding site" evidence="4">
    <location>
        <position position="180"/>
    </location>
    <ligand>
        <name>S-adenosyl-L-methionine</name>
        <dbReference type="ChEBI" id="CHEBI:59789"/>
    </ligand>
</feature>
<evidence type="ECO:0000313" key="9">
    <source>
        <dbReference type="Proteomes" id="UP000050497"/>
    </source>
</evidence>
<dbReference type="InterPro" id="IPR025714">
    <property type="entry name" value="Methyltranfer_dom"/>
</dbReference>
<accession>A0A0P7XQS2</accession>
<keyword evidence="3 4" id="KW-0949">S-adenosyl-L-methionine</keyword>
<comment type="similarity">
    <text evidence="4">Belongs to the protein N5-glutamine methyltransferase family. PrmC subfamily.</text>
</comment>
<dbReference type="PANTHER" id="PTHR18895:SF74">
    <property type="entry name" value="MTRF1L RELEASE FACTOR GLUTAMINE METHYLTRANSFERASE"/>
    <property type="match status" value="1"/>
</dbReference>
<dbReference type="NCBIfam" id="TIGR00536">
    <property type="entry name" value="hemK_fam"/>
    <property type="match status" value="1"/>
</dbReference>
<evidence type="ECO:0000256" key="3">
    <source>
        <dbReference type="ARBA" id="ARBA00022691"/>
    </source>
</evidence>
<evidence type="ECO:0000313" key="8">
    <source>
        <dbReference type="EMBL" id="SCC80866.1"/>
    </source>
</evidence>
<feature type="binding site" evidence="4">
    <location>
        <begin position="201"/>
        <end position="204"/>
    </location>
    <ligand>
        <name>substrate</name>
    </ligand>
</feature>
<comment type="caution">
    <text evidence="7">The sequence shown here is derived from an EMBL/GenBank/DDBJ whole genome shotgun (WGS) entry which is preliminary data.</text>
</comment>
<dbReference type="InterPro" id="IPR040758">
    <property type="entry name" value="PrmC_N"/>
</dbReference>
<dbReference type="GO" id="GO:0032259">
    <property type="term" value="P:methylation"/>
    <property type="evidence" value="ECO:0007669"/>
    <property type="project" value="UniProtKB-KW"/>
</dbReference>
<reference evidence="8 10" key="2">
    <citation type="submission" date="2016-08" db="EMBL/GenBank/DDBJ databases">
        <authorList>
            <person name="Varghese N."/>
            <person name="Submissions Spin"/>
        </authorList>
    </citation>
    <scope>NUCLEOTIDE SEQUENCE [LARGE SCALE GENOMIC DNA]</scope>
    <source>
        <strain evidence="8 10">HL-109</strain>
    </source>
</reference>
<evidence type="ECO:0000313" key="10">
    <source>
        <dbReference type="Proteomes" id="UP000182800"/>
    </source>
</evidence>
<feature type="domain" description="Release factor glutamine methyltransferase N-terminal" evidence="6">
    <location>
        <begin position="12"/>
        <end position="82"/>
    </location>
</feature>
<name>A0A0P7XQS2_9HYPH</name>
<dbReference type="PROSITE" id="PS00092">
    <property type="entry name" value="N6_MTASE"/>
    <property type="match status" value="1"/>
</dbReference>
<keyword evidence="10" id="KW-1185">Reference proteome</keyword>
<dbReference type="OrthoDB" id="9800643at2"/>
<dbReference type="NCBIfam" id="TIGR03534">
    <property type="entry name" value="RF_mod_PrmC"/>
    <property type="match status" value="1"/>
</dbReference>
<keyword evidence="1 4" id="KW-0489">Methyltransferase</keyword>
<dbReference type="Proteomes" id="UP000182800">
    <property type="component" value="Unassembled WGS sequence"/>
</dbReference>
<comment type="function">
    <text evidence="4">Methylates the class 1 translation termination release factors RF1/PrfA and RF2/PrfB on the glutamine residue of the universally conserved GGQ motif.</text>
</comment>
<evidence type="ECO:0000259" key="6">
    <source>
        <dbReference type="Pfam" id="PF17827"/>
    </source>
</evidence>
<protein>
    <recommendedName>
        <fullName evidence="4">Release factor glutamine methyltransferase</fullName>
        <shortName evidence="4">RF MTase</shortName>
        <ecNumber evidence="4">2.1.1.297</ecNumber>
    </recommendedName>
    <alternativeName>
        <fullName evidence="4">N5-glutamine methyltransferase PrmC</fullName>
    </alternativeName>
    <alternativeName>
        <fullName evidence="4">Protein-(glutamine-N5) MTase PrmC</fullName>
    </alternativeName>
    <alternativeName>
        <fullName evidence="4">Protein-glutamine N-methyltransferase PrmC</fullName>
    </alternativeName>
</protein>
<evidence type="ECO:0000256" key="4">
    <source>
        <dbReference type="HAMAP-Rule" id="MF_02126"/>
    </source>
</evidence>